<evidence type="ECO:0000256" key="3">
    <source>
        <dbReference type="ARBA" id="ARBA00022511"/>
    </source>
</evidence>
<dbReference type="GO" id="GO:0042742">
    <property type="term" value="P:defense response to bacterium"/>
    <property type="evidence" value="ECO:0007669"/>
    <property type="project" value="UniProtKB-KW"/>
</dbReference>
<evidence type="ECO:0000313" key="18">
    <source>
        <dbReference type="Proteomes" id="UP000240855"/>
    </source>
</evidence>
<evidence type="ECO:0000256" key="12">
    <source>
        <dbReference type="ARBA" id="ARBA00022989"/>
    </source>
</evidence>
<gene>
    <name evidence="17" type="ORF">phiNV3_p44</name>
</gene>
<evidence type="ECO:0000256" key="14">
    <source>
        <dbReference type="ARBA" id="ARBA00023142"/>
    </source>
</evidence>
<evidence type="ECO:0000256" key="8">
    <source>
        <dbReference type="ARBA" id="ARBA00022801"/>
    </source>
</evidence>
<dbReference type="SUPFAM" id="SSF53955">
    <property type="entry name" value="Lysozyme-like"/>
    <property type="match status" value="1"/>
</dbReference>
<keyword evidence="3" id="KW-1032">Host cell membrane</keyword>
<dbReference type="InterPro" id="IPR002196">
    <property type="entry name" value="Glyco_hydro_24"/>
</dbReference>
<dbReference type="HAMAP" id="MF_04110">
    <property type="entry name" value="ENDOLYSIN_T4"/>
    <property type="match status" value="1"/>
</dbReference>
<evidence type="ECO:0000256" key="10">
    <source>
        <dbReference type="ARBA" id="ARBA00022870"/>
    </source>
</evidence>
<dbReference type="GO" id="GO:0031640">
    <property type="term" value="P:killing of cells of another organism"/>
    <property type="evidence" value="ECO:0007669"/>
    <property type="project" value="UniProtKB-KW"/>
</dbReference>
<evidence type="ECO:0000256" key="6">
    <source>
        <dbReference type="ARBA" id="ARBA00022638"/>
    </source>
</evidence>
<dbReference type="EMBL" id="MG845683">
    <property type="protein sequence ID" value="AVH86153.1"/>
    <property type="molecule type" value="Genomic_DNA"/>
</dbReference>
<evidence type="ECO:0000256" key="2">
    <source>
        <dbReference type="ARBA" id="ARBA00022445"/>
    </source>
</evidence>
<keyword evidence="18" id="KW-1185">Reference proteome</keyword>
<dbReference type="InterPro" id="IPR034690">
    <property type="entry name" value="Endolysin_T4_type"/>
</dbReference>
<evidence type="ECO:0000256" key="16">
    <source>
        <dbReference type="RuleBase" id="RU003788"/>
    </source>
</evidence>
<keyword evidence="14" id="KW-0578">Host cell lysis by virus</keyword>
<keyword evidence="6 16" id="KW-0081">Bacteriolytic enzyme</keyword>
<evidence type="ECO:0000256" key="13">
    <source>
        <dbReference type="ARBA" id="ARBA00023136"/>
    </source>
</evidence>
<evidence type="ECO:0000256" key="1">
    <source>
        <dbReference type="ARBA" id="ARBA00000632"/>
    </source>
</evidence>
<dbReference type="InterPro" id="IPR051018">
    <property type="entry name" value="Bacteriophage_GH24"/>
</dbReference>
<comment type="catalytic activity">
    <reaction evidence="1 16">
        <text>Hydrolysis of (1-&gt;4)-beta-linkages between N-acetylmuramic acid and N-acetyl-D-glucosamine residues in a peptidoglycan and between N-acetyl-D-glucosamine residues in chitodextrins.</text>
        <dbReference type="EC" id="3.2.1.17"/>
    </reaction>
</comment>
<keyword evidence="15 16" id="KW-0326">Glycosidase</keyword>
<keyword evidence="8 16" id="KW-0378">Hydrolase</keyword>
<sequence length="166" mass="17814">MNLRNKALAGTALSLALGGLVGLEGMSLPAYRDIAGVPTICAGTTAGVKMGDVATPAQCYSMTLKDYRRFEAIVLKHIDIPLNVSEQVALTYFCYNVGPACATSTAFKLFNQGRTREGCEAMGMWNKVTINGRKVVSKGLVNRRAAEIELCATPSLLYSYSPLLLD</sequence>
<evidence type="ECO:0000256" key="5">
    <source>
        <dbReference type="ARBA" id="ARBA00022612"/>
    </source>
</evidence>
<dbReference type="InterPro" id="IPR023347">
    <property type="entry name" value="Lysozyme_dom_sf"/>
</dbReference>
<evidence type="ECO:0000256" key="9">
    <source>
        <dbReference type="ARBA" id="ARBA00022852"/>
    </source>
</evidence>
<keyword evidence="9" id="KW-0204">Cytolysis</keyword>
<name>A0A2P0ZLK0_9CAUD</name>
<dbReference type="GO" id="GO:0009253">
    <property type="term" value="P:peptidoglycan catabolic process"/>
    <property type="evidence" value="ECO:0007669"/>
    <property type="project" value="InterPro"/>
</dbReference>
<dbReference type="EC" id="3.2.1.17" evidence="16"/>
<keyword evidence="10" id="KW-1043">Host membrane</keyword>
<proteinExistence type="inferred from homology"/>
<protein>
    <recommendedName>
        <fullName evidence="16">Lysozyme</fullName>
        <ecNumber evidence="16">3.2.1.17</ecNumber>
    </recommendedName>
</protein>
<keyword evidence="11" id="KW-0735">Signal-anchor</keyword>
<reference evidence="17 18" key="1">
    <citation type="submission" date="2018-01" db="EMBL/GenBank/DDBJ databases">
        <title>Genome of phiNV3, a phiKMVvirus-like phage infecting Pseudomonas agarici.</title>
        <authorList>
            <person name="Storey N.H."/>
        </authorList>
    </citation>
    <scope>NUCLEOTIDE SEQUENCE [LARGE SCALE GENOMIC DNA]</scope>
</reference>
<dbReference type="PANTHER" id="PTHR38107">
    <property type="match status" value="1"/>
</dbReference>
<dbReference type="InterPro" id="IPR043688">
    <property type="entry name" value="SAR_endolysin-like"/>
</dbReference>
<evidence type="ECO:0000256" key="4">
    <source>
        <dbReference type="ARBA" id="ARBA00022529"/>
    </source>
</evidence>
<dbReference type="GO" id="GO:0016998">
    <property type="term" value="P:cell wall macromolecule catabolic process"/>
    <property type="evidence" value="ECO:0007669"/>
    <property type="project" value="InterPro"/>
</dbReference>
<dbReference type="Proteomes" id="UP000240855">
    <property type="component" value="Segment"/>
</dbReference>
<evidence type="ECO:0000256" key="15">
    <source>
        <dbReference type="ARBA" id="ARBA00023295"/>
    </source>
</evidence>
<evidence type="ECO:0000256" key="7">
    <source>
        <dbReference type="ARBA" id="ARBA00022692"/>
    </source>
</evidence>
<keyword evidence="12" id="KW-1133">Transmembrane helix</keyword>
<dbReference type="PANTHER" id="PTHR38107:SF3">
    <property type="entry name" value="LYSOZYME RRRD-RELATED"/>
    <property type="match status" value="1"/>
</dbReference>
<dbReference type="InterPro" id="IPR023346">
    <property type="entry name" value="Lysozyme-like_dom_sf"/>
</dbReference>
<accession>A0A2P0ZLK0</accession>
<keyword evidence="4 16" id="KW-0929">Antimicrobial</keyword>
<dbReference type="HAMAP" id="MF_04136">
    <property type="entry name" value="SAR_ENDOLYSIN"/>
    <property type="match status" value="1"/>
</dbReference>
<evidence type="ECO:0000256" key="11">
    <source>
        <dbReference type="ARBA" id="ARBA00022968"/>
    </source>
</evidence>
<keyword evidence="13" id="KW-0472">Membrane</keyword>
<comment type="similarity">
    <text evidence="16">Belongs to the glycosyl hydrolase 24 family.</text>
</comment>
<keyword evidence="7" id="KW-0812">Transmembrane</keyword>
<keyword evidence="2" id="KW-1030">Host cell inner membrane</keyword>
<dbReference type="Pfam" id="PF00959">
    <property type="entry name" value="Phage_lysozyme"/>
    <property type="match status" value="1"/>
</dbReference>
<keyword evidence="5" id="KW-1188">Viral release from host cell</keyword>
<evidence type="ECO:0000313" key="17">
    <source>
        <dbReference type="EMBL" id="AVH86153.1"/>
    </source>
</evidence>
<organism evidence="17 18">
    <name type="scientific">Pseudomonas phage phiNV3</name>
    <dbReference type="NCBI Taxonomy" id="2079544"/>
    <lineage>
        <taxon>Viruses</taxon>
        <taxon>Duplodnaviria</taxon>
        <taxon>Heunggongvirae</taxon>
        <taxon>Uroviricota</taxon>
        <taxon>Caudoviricetes</taxon>
        <taxon>Autographivirales</taxon>
        <taxon>Autoscriptoviridae</taxon>
        <taxon>Krylovirinae</taxon>
        <taxon>Kirikabuvirus</taxon>
        <taxon>Kirikabuvirus NV3</taxon>
    </lineage>
</organism>
<dbReference type="Gene3D" id="1.10.530.40">
    <property type="match status" value="1"/>
</dbReference>
<dbReference type="CDD" id="cd16900">
    <property type="entry name" value="endolysin_R21-like"/>
    <property type="match status" value="1"/>
</dbReference>
<dbReference type="GO" id="GO:0003796">
    <property type="term" value="F:lysozyme activity"/>
    <property type="evidence" value="ECO:0007669"/>
    <property type="project" value="UniProtKB-EC"/>
</dbReference>